<dbReference type="GeneID" id="85364127"/>
<feature type="transmembrane region" description="Helical" evidence="2">
    <location>
        <begin position="179"/>
        <end position="200"/>
    </location>
</feature>
<dbReference type="EMBL" id="JAUEPS010000004">
    <property type="protein sequence ID" value="KAK0465864.1"/>
    <property type="molecule type" value="Genomic_DNA"/>
</dbReference>
<evidence type="ECO:0000256" key="2">
    <source>
        <dbReference type="SAM" id="Phobius"/>
    </source>
</evidence>
<feature type="transmembrane region" description="Helical" evidence="2">
    <location>
        <begin position="32"/>
        <end position="53"/>
    </location>
</feature>
<protein>
    <submittedName>
        <fullName evidence="3">Uncharacterized protein</fullName>
    </submittedName>
</protein>
<feature type="region of interest" description="Disordered" evidence="1">
    <location>
        <begin position="291"/>
        <end position="354"/>
    </location>
</feature>
<dbReference type="AlphaFoldDB" id="A0AA39NHR9"/>
<feature type="transmembrane region" description="Helical" evidence="2">
    <location>
        <begin position="140"/>
        <end position="159"/>
    </location>
</feature>
<gene>
    <name evidence="3" type="ORF">EV420DRAFT_1759185</name>
</gene>
<evidence type="ECO:0000313" key="4">
    <source>
        <dbReference type="Proteomes" id="UP001175211"/>
    </source>
</evidence>
<sequence>MATPTGGIPPDLTDADKASIFHFLDATLNSTILISLLSGIYTGITAVTVRNIFINKSHPIRQPMIIVIIMLYIGSIISFALIWSQLVFFHNGWNFWTTYLYYCNPNIELVVVQGGIGIACTILADAIMIWHCWMIWGQQWLVVLLPVLLFVSAIVFKSIGIYEAYINTNNESYVTYFTLYPSFILASTVLCTLLIIYRIITVAQRAAAGNGLRAYHHIIKILVESSALYSITLILYVAFFAHNDVIVYYFDHLAAFARGVALTLLVGQVAVGHTQPDDSWEGSVVSGSLQFGGHSSSQSSDQQDSMISVDLEAQQESYHDDEYGHQTVMDSQEGVVDESGNDSRQAGSSSMKHV</sequence>
<evidence type="ECO:0000256" key="1">
    <source>
        <dbReference type="SAM" id="MobiDB-lite"/>
    </source>
</evidence>
<evidence type="ECO:0000313" key="3">
    <source>
        <dbReference type="EMBL" id="KAK0465864.1"/>
    </source>
</evidence>
<name>A0AA39NHR9_ARMTA</name>
<keyword evidence="2" id="KW-0472">Membrane</keyword>
<feature type="compositionally biased region" description="Low complexity" evidence="1">
    <location>
        <begin position="291"/>
        <end position="310"/>
    </location>
</feature>
<keyword evidence="2" id="KW-0812">Transmembrane</keyword>
<organism evidence="3 4">
    <name type="scientific">Armillaria tabescens</name>
    <name type="common">Ringless honey mushroom</name>
    <name type="synonym">Agaricus tabescens</name>
    <dbReference type="NCBI Taxonomy" id="1929756"/>
    <lineage>
        <taxon>Eukaryota</taxon>
        <taxon>Fungi</taxon>
        <taxon>Dikarya</taxon>
        <taxon>Basidiomycota</taxon>
        <taxon>Agaricomycotina</taxon>
        <taxon>Agaricomycetes</taxon>
        <taxon>Agaricomycetidae</taxon>
        <taxon>Agaricales</taxon>
        <taxon>Marasmiineae</taxon>
        <taxon>Physalacriaceae</taxon>
        <taxon>Desarmillaria</taxon>
    </lineage>
</organism>
<keyword evidence="2" id="KW-1133">Transmembrane helix</keyword>
<feature type="transmembrane region" description="Helical" evidence="2">
    <location>
        <begin position="65"/>
        <end position="89"/>
    </location>
</feature>
<keyword evidence="4" id="KW-1185">Reference proteome</keyword>
<proteinExistence type="predicted"/>
<feature type="transmembrane region" description="Helical" evidence="2">
    <location>
        <begin position="221"/>
        <end position="240"/>
    </location>
</feature>
<feature type="compositionally biased region" description="Polar residues" evidence="1">
    <location>
        <begin position="342"/>
        <end position="354"/>
    </location>
</feature>
<reference evidence="3" key="1">
    <citation type="submission" date="2023-06" db="EMBL/GenBank/DDBJ databases">
        <authorList>
            <consortium name="Lawrence Berkeley National Laboratory"/>
            <person name="Ahrendt S."/>
            <person name="Sahu N."/>
            <person name="Indic B."/>
            <person name="Wong-Bajracharya J."/>
            <person name="Merenyi Z."/>
            <person name="Ke H.-M."/>
            <person name="Monk M."/>
            <person name="Kocsube S."/>
            <person name="Drula E."/>
            <person name="Lipzen A."/>
            <person name="Balint B."/>
            <person name="Henrissat B."/>
            <person name="Andreopoulos B."/>
            <person name="Martin F.M."/>
            <person name="Harder C.B."/>
            <person name="Rigling D."/>
            <person name="Ford K.L."/>
            <person name="Foster G.D."/>
            <person name="Pangilinan J."/>
            <person name="Papanicolaou A."/>
            <person name="Barry K."/>
            <person name="LaButti K."/>
            <person name="Viragh M."/>
            <person name="Koriabine M."/>
            <person name="Yan M."/>
            <person name="Riley R."/>
            <person name="Champramary S."/>
            <person name="Plett K.L."/>
            <person name="Tsai I.J."/>
            <person name="Slot J."/>
            <person name="Sipos G."/>
            <person name="Plett J."/>
            <person name="Nagy L.G."/>
            <person name="Grigoriev I.V."/>
        </authorList>
    </citation>
    <scope>NUCLEOTIDE SEQUENCE</scope>
    <source>
        <strain evidence="3">CCBAS 213</strain>
    </source>
</reference>
<feature type="transmembrane region" description="Helical" evidence="2">
    <location>
        <begin position="246"/>
        <end position="266"/>
    </location>
</feature>
<feature type="transmembrane region" description="Helical" evidence="2">
    <location>
        <begin position="109"/>
        <end position="133"/>
    </location>
</feature>
<comment type="caution">
    <text evidence="3">The sequence shown here is derived from an EMBL/GenBank/DDBJ whole genome shotgun (WGS) entry which is preliminary data.</text>
</comment>
<dbReference type="Proteomes" id="UP001175211">
    <property type="component" value="Unassembled WGS sequence"/>
</dbReference>
<accession>A0AA39NHR9</accession>
<dbReference type="RefSeq" id="XP_060336691.1">
    <property type="nucleotide sequence ID" value="XM_060480579.1"/>
</dbReference>